<sequence length="159" mass="17691">MKKRKVLAMMSLLLALGCTQPVLAVNSETSQWDQSGGEWYQEDGSWKYRLPDGKRAEGQTIKLDGYWVDENGLWNPNVPRWTNPNGENEQNQQESSEQSNAQAESESTDTQETQNQDEAFSNLVYPVDVISGGFTVNSVGGVTPGILFRTSKRESSAIQ</sequence>
<evidence type="ECO:0000313" key="3">
    <source>
        <dbReference type="EMBL" id="MCC2163582.1"/>
    </source>
</evidence>
<dbReference type="Proteomes" id="UP001198962">
    <property type="component" value="Unassembled WGS sequence"/>
</dbReference>
<evidence type="ECO:0000256" key="2">
    <source>
        <dbReference type="SAM" id="SignalP"/>
    </source>
</evidence>
<dbReference type="AlphaFoldDB" id="A0AAE3API4"/>
<evidence type="ECO:0000313" key="4">
    <source>
        <dbReference type="Proteomes" id="UP001198962"/>
    </source>
</evidence>
<dbReference type="SUPFAM" id="SSF69360">
    <property type="entry name" value="Cell wall binding repeat"/>
    <property type="match status" value="1"/>
</dbReference>
<keyword evidence="4" id="KW-1185">Reference proteome</keyword>
<organism evidence="3 4">
    <name type="scientific">Brotaphodocola catenula</name>
    <dbReference type="NCBI Taxonomy" id="2885361"/>
    <lineage>
        <taxon>Bacteria</taxon>
        <taxon>Bacillati</taxon>
        <taxon>Bacillota</taxon>
        <taxon>Clostridia</taxon>
        <taxon>Lachnospirales</taxon>
        <taxon>Lachnospiraceae</taxon>
        <taxon>Brotaphodocola</taxon>
    </lineage>
</organism>
<dbReference type="EMBL" id="JAJEPU010000002">
    <property type="protein sequence ID" value="MCC2163582.1"/>
    <property type="molecule type" value="Genomic_DNA"/>
</dbReference>
<evidence type="ECO:0000256" key="1">
    <source>
        <dbReference type="SAM" id="MobiDB-lite"/>
    </source>
</evidence>
<feature type="chain" id="PRO_5041968754" evidence="2">
    <location>
        <begin position="25"/>
        <end position="159"/>
    </location>
</feature>
<dbReference type="PROSITE" id="PS51257">
    <property type="entry name" value="PROKAR_LIPOPROTEIN"/>
    <property type="match status" value="1"/>
</dbReference>
<comment type="caution">
    <text evidence="3">The sequence shown here is derived from an EMBL/GenBank/DDBJ whole genome shotgun (WGS) entry which is preliminary data.</text>
</comment>
<gene>
    <name evidence="3" type="ORF">LKD32_01570</name>
</gene>
<feature type="region of interest" description="Disordered" evidence="1">
    <location>
        <begin position="74"/>
        <end position="115"/>
    </location>
</feature>
<feature type="signal peptide" evidence="2">
    <location>
        <begin position="1"/>
        <end position="24"/>
    </location>
</feature>
<feature type="compositionally biased region" description="Low complexity" evidence="1">
    <location>
        <begin position="87"/>
        <end position="105"/>
    </location>
</feature>
<name>A0AAE3API4_9FIRM</name>
<accession>A0AAE3API4</accession>
<proteinExistence type="predicted"/>
<reference evidence="3" key="1">
    <citation type="submission" date="2021-10" db="EMBL/GenBank/DDBJ databases">
        <title>Anaerobic single-cell dispensing facilitates the cultivation of human gut bacteria.</title>
        <authorList>
            <person name="Afrizal A."/>
        </authorList>
    </citation>
    <scope>NUCLEOTIDE SEQUENCE</scope>
    <source>
        <strain evidence="3">CLA-AA-H274</strain>
    </source>
</reference>
<protein>
    <submittedName>
        <fullName evidence="3">Uncharacterized protein</fullName>
    </submittedName>
</protein>
<keyword evidence="2" id="KW-0732">Signal</keyword>
<dbReference type="RefSeq" id="WP_308450413.1">
    <property type="nucleotide sequence ID" value="NZ_JAJEPU010000002.1"/>
</dbReference>